<dbReference type="PANTHER" id="PTHR30026:SF20">
    <property type="entry name" value="OUTER MEMBRANE PROTEIN TOLC"/>
    <property type="match status" value="1"/>
</dbReference>
<reference evidence="10" key="1">
    <citation type="journal article" date="2019" name="Int. J. Syst. Evol. Microbiol.">
        <title>The Global Catalogue of Microorganisms (GCM) 10K type strain sequencing project: providing services to taxonomists for standard genome sequencing and annotation.</title>
        <authorList>
            <consortium name="The Broad Institute Genomics Platform"/>
            <consortium name="The Broad Institute Genome Sequencing Center for Infectious Disease"/>
            <person name="Wu L."/>
            <person name="Ma J."/>
        </authorList>
    </citation>
    <scope>NUCLEOTIDE SEQUENCE [LARGE SCALE GENOMIC DNA]</scope>
    <source>
        <strain evidence="10">KCTC 42423</strain>
    </source>
</reference>
<gene>
    <name evidence="9" type="ORF">ACFSTE_02330</name>
</gene>
<dbReference type="SUPFAM" id="SSF56954">
    <property type="entry name" value="Outer membrane efflux proteins (OEP)"/>
    <property type="match status" value="1"/>
</dbReference>
<keyword evidence="5" id="KW-0812">Transmembrane</keyword>
<dbReference type="PANTHER" id="PTHR30026">
    <property type="entry name" value="OUTER MEMBRANE PROTEIN TOLC"/>
    <property type="match status" value="1"/>
</dbReference>
<evidence type="ECO:0000256" key="4">
    <source>
        <dbReference type="ARBA" id="ARBA00022452"/>
    </source>
</evidence>
<evidence type="ECO:0000313" key="10">
    <source>
        <dbReference type="Proteomes" id="UP001597459"/>
    </source>
</evidence>
<comment type="subcellular location">
    <subcellularLocation>
        <location evidence="1">Cell outer membrane</location>
    </subcellularLocation>
</comment>
<dbReference type="Gene3D" id="1.20.1600.10">
    <property type="entry name" value="Outer membrane efflux proteins (OEP)"/>
    <property type="match status" value="1"/>
</dbReference>
<evidence type="ECO:0000256" key="2">
    <source>
        <dbReference type="ARBA" id="ARBA00007613"/>
    </source>
</evidence>
<keyword evidence="10" id="KW-1185">Reference proteome</keyword>
<dbReference type="RefSeq" id="WP_176027746.1">
    <property type="nucleotide sequence ID" value="NZ_JBHSJV010000001.1"/>
</dbReference>
<dbReference type="Pfam" id="PF02321">
    <property type="entry name" value="OEP"/>
    <property type="match status" value="1"/>
</dbReference>
<feature type="signal peptide" evidence="8">
    <location>
        <begin position="1"/>
        <end position="22"/>
    </location>
</feature>
<keyword evidence="7" id="KW-0998">Cell outer membrane</keyword>
<name>A0ABW5N3D5_9FLAO</name>
<organism evidence="9 10">
    <name type="scientific">Aquimarina hainanensis</name>
    <dbReference type="NCBI Taxonomy" id="1578017"/>
    <lineage>
        <taxon>Bacteria</taxon>
        <taxon>Pseudomonadati</taxon>
        <taxon>Bacteroidota</taxon>
        <taxon>Flavobacteriia</taxon>
        <taxon>Flavobacteriales</taxon>
        <taxon>Flavobacteriaceae</taxon>
        <taxon>Aquimarina</taxon>
    </lineage>
</organism>
<dbReference type="EMBL" id="JBHULX010000001">
    <property type="protein sequence ID" value="MFD2589649.1"/>
    <property type="molecule type" value="Genomic_DNA"/>
</dbReference>
<keyword evidence="4" id="KW-1134">Transmembrane beta strand</keyword>
<evidence type="ECO:0000313" key="9">
    <source>
        <dbReference type="EMBL" id="MFD2589649.1"/>
    </source>
</evidence>
<dbReference type="Proteomes" id="UP001597459">
    <property type="component" value="Unassembled WGS sequence"/>
</dbReference>
<evidence type="ECO:0000256" key="5">
    <source>
        <dbReference type="ARBA" id="ARBA00022692"/>
    </source>
</evidence>
<proteinExistence type="inferred from homology"/>
<dbReference type="InterPro" id="IPR051906">
    <property type="entry name" value="TolC-like"/>
</dbReference>
<evidence type="ECO:0000256" key="8">
    <source>
        <dbReference type="SAM" id="SignalP"/>
    </source>
</evidence>
<comment type="caution">
    <text evidence="9">The sequence shown here is derived from an EMBL/GenBank/DDBJ whole genome shotgun (WGS) entry which is preliminary data.</text>
</comment>
<keyword evidence="3" id="KW-0813">Transport</keyword>
<dbReference type="InterPro" id="IPR003423">
    <property type="entry name" value="OMP_efflux"/>
</dbReference>
<feature type="chain" id="PRO_5046204964" evidence="8">
    <location>
        <begin position="23"/>
        <end position="409"/>
    </location>
</feature>
<protein>
    <submittedName>
        <fullName evidence="9">TolC family protein</fullName>
    </submittedName>
</protein>
<accession>A0ABW5N3D5</accession>
<sequence>MRKKNMRTTILLGMLLFQFVCSGQTLQEYLKEAAANNPELQAMKYQIQGEEEKIKEVGSLPETSVGAGYFMSEPETRTGAQKAKLSVQQKIPWFGTNASKRKTQQTKSEMTKSKYEVLKRKIFLQIEQKYYQVYGLKATLKVLEQREKILDTYKELGLVAVENNKASTVDILRINIAKNGILNSKEVIKGAILSAESAFNQLLHRDGFDPLHIVDNLFIPEEEPTMMLDDITYHPELITYDYYQEVLENQLITNKREAMPDIGVGVDYIVVEERPDMNFSDNGKDIVMPMVTFSFPLFSKKYSSRSKQIDLEKEAVAQKREATQNVLEKIMDTAINDRITARINYTTYQKNIDEALLAEEIIRKTYETGTIDFEEVLEIQELILEFEKKKIEAIQAYYSHSAILNYLRQ</sequence>
<comment type="similarity">
    <text evidence="2">Belongs to the outer membrane factor (OMF) (TC 1.B.17) family.</text>
</comment>
<keyword evidence="8" id="KW-0732">Signal</keyword>
<keyword evidence="6" id="KW-0472">Membrane</keyword>
<evidence type="ECO:0000256" key="7">
    <source>
        <dbReference type="ARBA" id="ARBA00023237"/>
    </source>
</evidence>
<evidence type="ECO:0000256" key="3">
    <source>
        <dbReference type="ARBA" id="ARBA00022448"/>
    </source>
</evidence>
<evidence type="ECO:0000256" key="1">
    <source>
        <dbReference type="ARBA" id="ARBA00004442"/>
    </source>
</evidence>
<evidence type="ECO:0000256" key="6">
    <source>
        <dbReference type="ARBA" id="ARBA00023136"/>
    </source>
</evidence>